<dbReference type="VEuPathDB" id="HostDB:ENSG00000196693"/>
<dbReference type="OpenTargets" id="ENSG00000196693"/>
<reference evidence="1 2" key="3">
    <citation type="journal article" date="2004" name="Nature">
        <title>Finishing the euchromatic sequence of the human genome.</title>
        <authorList>
            <consortium name="International Human Genome Sequencing Consortium"/>
        </authorList>
    </citation>
    <scope>NUCLEOTIDE SEQUENCE [LARGE SCALE GENOMIC DNA]</scope>
</reference>
<dbReference type="HOGENOM" id="CLU_3362018_0_0_1"/>
<reference evidence="1 2" key="1">
    <citation type="journal article" date="2001" name="Nature">
        <title>Initial sequencing and analysis of the human genome.</title>
        <authorList>
            <consortium name="International Human Genome Sequencing Consortium"/>
            <person name="Lander E.S."/>
            <person name="Linton L.M."/>
            <person name="Birren B."/>
            <person name="Nusbaum C."/>
            <person name="Zody M.C."/>
            <person name="Baldwin J."/>
            <person name="Devon K."/>
            <person name="Dewar K."/>
            <person name="Doyle M."/>
            <person name="FitzHugh W."/>
            <person name="Funke R."/>
            <person name="Gage D."/>
            <person name="Harris K."/>
            <person name="Heaford A."/>
            <person name="Howland J."/>
            <person name="Kann L."/>
            <person name="Lehoczky J."/>
            <person name="LeVine R."/>
            <person name="McEwan P."/>
            <person name="McKernan K."/>
            <person name="Meldrim J."/>
            <person name="Mesirov J.P."/>
            <person name="Miranda C."/>
            <person name="Morris W."/>
            <person name="Naylor J."/>
            <person name="Raymond C."/>
            <person name="Rosetti M."/>
            <person name="Santos R."/>
            <person name="Sheridan A."/>
            <person name="Sougnez C."/>
            <person name="Stange-Thomann N."/>
            <person name="Stojanovic N."/>
            <person name="Subramanian A."/>
            <person name="Wyman D."/>
            <person name="Rogers J."/>
            <person name="Sulston J."/>
            <person name="Ainscough R."/>
            <person name="Beck S."/>
            <person name="Bentley D."/>
            <person name="Burton J."/>
            <person name="Clee C."/>
            <person name="Carter N."/>
            <person name="Coulson A."/>
            <person name="Deadman R."/>
            <person name="Deloukas P."/>
            <person name="Dunham A."/>
            <person name="Dunham I."/>
            <person name="Durbin R."/>
            <person name="French L."/>
            <person name="Grafham D."/>
            <person name="Gregory S."/>
            <person name="Hubbard T."/>
            <person name="Humphray S."/>
            <person name="Hunt A."/>
            <person name="Jones M."/>
            <person name="Lloyd C."/>
            <person name="McMurray A."/>
            <person name="Matthews L."/>
            <person name="Mercer S."/>
            <person name="Milne S."/>
            <person name="Mullikin J.C."/>
            <person name="Mungall A."/>
            <person name="Plumb R."/>
            <person name="Ross M."/>
            <person name="Shownkeen R."/>
            <person name="Sims S."/>
            <person name="Waterston R.H."/>
            <person name="Wilson R.K."/>
            <person name="Hillier L.W."/>
            <person name="McPherson J.D."/>
            <person name="Marra M.A."/>
            <person name="Mardis E.R."/>
            <person name="Fulton L.A."/>
            <person name="Chinwalla A.T."/>
            <person name="Pepin K.H."/>
            <person name="Gish W.R."/>
            <person name="Chissoe S.L."/>
            <person name="Wendl M.C."/>
            <person name="Delehaunty K.D."/>
            <person name="Miner T.L."/>
            <person name="Delehaunty A."/>
            <person name="Kramer J.B."/>
            <person name="Cook L.L."/>
            <person name="Fulton R.S."/>
            <person name="Johnson D.L."/>
            <person name="Minx P.J."/>
            <person name="Clifton S.W."/>
            <person name="Hawkins T."/>
            <person name="Branscomb E."/>
            <person name="Predki P."/>
            <person name="Richardson P."/>
            <person name="Wenning S."/>
            <person name="Slezak T."/>
            <person name="Doggett N."/>
            <person name="Cheng J.F."/>
            <person name="Olsen A."/>
            <person name="Lucas S."/>
            <person name="Elkin C."/>
            <person name="Uberbacher E."/>
            <person name="Frazier M."/>
            <person name="Gibbs R.A."/>
            <person name="Muzny D.M."/>
            <person name="Scherer S.E."/>
            <person name="Bouck J.B."/>
            <person name="Sodergren E.J."/>
            <person name="Worley K.C."/>
            <person name="Rives C.M."/>
            <person name="Gorrell J.H."/>
            <person name="Metzker M.L."/>
            <person name="Naylor S.L."/>
            <person name="Kucherlapati R.S."/>
            <person name="Nelson D.L."/>
            <person name="Weinstock G.M."/>
            <person name="Sakaki Y."/>
            <person name="Fujiyama A."/>
            <person name="Hattori M."/>
            <person name="Yada T."/>
            <person name="Toyoda A."/>
            <person name="Itoh T."/>
            <person name="Kawagoe C."/>
            <person name="Watanabe H."/>
            <person name="Totoki Y."/>
            <person name="Taylor T."/>
            <person name="Weissenbach J."/>
            <person name="Heilig R."/>
            <person name="Saurin W."/>
            <person name="Artiguenave F."/>
            <person name="Brottier P."/>
            <person name="Bruls T."/>
            <person name="Pelletier E."/>
            <person name="Robert C."/>
            <person name="Wincker P."/>
            <person name="Smith D.R."/>
            <person name="Doucette-Stamm L."/>
            <person name="Rubenfield M."/>
            <person name="Weinstock K."/>
            <person name="Lee H.M."/>
            <person name="Dubois J."/>
            <person name="Rosenthal A."/>
            <person name="Platzer M."/>
            <person name="Nyakatura G."/>
            <person name="Taudien S."/>
            <person name="Rump A."/>
            <person name="Yang H."/>
            <person name="Yu J."/>
            <person name="Wang J."/>
            <person name="Huang G."/>
            <person name="Gu J."/>
            <person name="Hood L."/>
            <person name="Rowen L."/>
            <person name="Madan A."/>
            <person name="Qin S."/>
            <person name="Davis R.W."/>
            <person name="Federspiel N.A."/>
            <person name="Abola A.P."/>
            <person name="Proctor M.J."/>
            <person name="Myers R.M."/>
            <person name="Schmutz J."/>
            <person name="Dickson M."/>
            <person name="Grimwood J."/>
            <person name="Cox D.R."/>
            <person name="Olson M.V."/>
            <person name="Kaul R."/>
            <person name="Raymond C."/>
            <person name="Shimizu N."/>
            <person name="Kawasaki K."/>
            <person name="Minoshima S."/>
            <person name="Evans G.A."/>
            <person name="Athanasiou M."/>
            <person name="Schultz R."/>
            <person name="Roe B.A."/>
            <person name="Chen F."/>
            <person name="Pan H."/>
            <person name="Ramser J."/>
            <person name="Lehrach H."/>
            <person name="Reinhardt R."/>
            <person name="McCombie W.R."/>
            <person name="de la Bastide M."/>
            <person name="Dedhia N."/>
            <person name="Blocker H."/>
            <person name="Hornischer K."/>
            <person name="Nordsiek G."/>
            <person name="Agarwala R."/>
            <person name="Aravind L."/>
            <person name="Bailey J.A."/>
            <person name="Bateman A."/>
            <person name="Batzoglou S."/>
            <person name="Birney E."/>
            <person name="Bork P."/>
            <person name="Brown D.G."/>
            <person name="Burge C.B."/>
            <person name="Cerutti L."/>
            <person name="Chen H.C."/>
            <person name="Church D."/>
            <person name="Clamp M."/>
            <person name="Copley R.R."/>
            <person name="Doerks T."/>
            <person name="Eddy S.R."/>
            <person name="Eichler E.E."/>
            <person name="Furey T.S."/>
            <person name="Galagan J."/>
            <person name="Gilbert J.G."/>
            <person name="Harmon C."/>
            <person name="Hayashizaki Y."/>
            <person name="Haussler D."/>
            <person name="Hermjakob H."/>
            <person name="Hokamp K."/>
            <person name="Jang W."/>
            <person name="Johnson L.S."/>
            <person name="Jones T.A."/>
            <person name="Kasif S."/>
            <person name="Kaspryzk A."/>
            <person name="Kennedy S."/>
            <person name="Kent W.J."/>
            <person name="Kitts P."/>
            <person name="Koonin E.V."/>
            <person name="Korf I."/>
            <person name="Kulp D."/>
            <person name="Lancet D."/>
            <person name="Lowe T.M."/>
            <person name="McLysaght A."/>
            <person name="Mikkelsen T."/>
            <person name="Moran J.V."/>
            <person name="Mulder N."/>
            <person name="Pollara V.J."/>
            <person name="Ponting C.P."/>
            <person name="Schuler G."/>
            <person name="Schultz J."/>
            <person name="Slater G."/>
            <person name="Smit A.F."/>
            <person name="Stupka E."/>
            <person name="Szustakowski J."/>
            <person name="Thierry-Mieg D."/>
            <person name="Thierry-Mieg J."/>
            <person name="Wagner L."/>
            <person name="Wallis J."/>
            <person name="Wheeler R."/>
            <person name="Williams A."/>
            <person name="Wolf Y.I."/>
            <person name="Wolfe K.H."/>
            <person name="Yang S.P."/>
            <person name="Yeh R.F."/>
            <person name="Collins F."/>
            <person name="Guyer M.S."/>
            <person name="Peterson J."/>
            <person name="Felsenfeld A."/>
            <person name="Wetterstrand K.A."/>
            <person name="Patrinos A."/>
            <person name="Morgan M.J."/>
            <person name="de Jong P."/>
            <person name="Catanese J.J."/>
            <person name="Osoegawa K."/>
            <person name="Shizuya H."/>
            <person name="Choi S."/>
            <person name="Chen Y.J."/>
        </authorList>
    </citation>
    <scope>NUCLEOTIDE SEQUENCE [LARGE SCALE GENOMIC DNA]</scope>
</reference>
<feature type="non-terminal residue" evidence="1">
    <location>
        <position position="1"/>
    </location>
</feature>
<dbReference type="UCSC" id="uc057svj.1">
    <property type="organism name" value="human"/>
</dbReference>
<name>A0A087X1D4_HUMAN</name>
<keyword evidence="2" id="KW-1185">Reference proteome</keyword>
<gene>
    <name evidence="1" type="primary">ZNF33B</name>
</gene>
<reference evidence="1" key="4">
    <citation type="submission" date="2025-08" db="UniProtKB">
        <authorList>
            <consortium name="Ensembl"/>
        </authorList>
    </citation>
    <scope>IDENTIFICATION</scope>
</reference>
<dbReference type="HGNC" id="HGNC:13097">
    <property type="gene designation" value="ZNF33B"/>
</dbReference>
<evidence type="ECO:0000313" key="1">
    <source>
        <dbReference type="Ensembl" id="ENSP00000484085.1"/>
    </source>
</evidence>
<proteinExistence type="predicted"/>
<reference evidence="1" key="5">
    <citation type="submission" date="2025-09" db="UniProtKB">
        <authorList>
            <consortium name="Ensembl"/>
        </authorList>
    </citation>
    <scope>IDENTIFICATION</scope>
</reference>
<dbReference type="Ensembl" id="ENST00000462075.1">
    <property type="protein sequence ID" value="ENSP00000484085.1"/>
    <property type="gene ID" value="ENSG00000196693.15"/>
</dbReference>
<dbReference type="Bgee" id="ENSG00000196693">
    <property type="expression patterns" value="Expressed in body of pancreas and 159 other cell types or tissues"/>
</dbReference>
<dbReference type="Proteomes" id="UP000005640">
    <property type="component" value="Chromosome 10"/>
</dbReference>
<dbReference type="ChiTaRS" id="ZNF33B">
    <property type="organism name" value="human"/>
</dbReference>
<dbReference type="Antibodypedia" id="55057">
    <property type="antibodies" value="6 antibodies from 3 providers"/>
</dbReference>
<sequence>SQENQSKHLWEVVFINNEMLTKEQDVISLRREWYVP</sequence>
<organism evidence="1 2">
    <name type="scientific">Homo sapiens</name>
    <name type="common">Human</name>
    <dbReference type="NCBI Taxonomy" id="9606"/>
    <lineage>
        <taxon>Eukaryota</taxon>
        <taxon>Metazoa</taxon>
        <taxon>Chordata</taxon>
        <taxon>Craniata</taxon>
        <taxon>Vertebrata</taxon>
        <taxon>Euteleostomi</taxon>
        <taxon>Mammalia</taxon>
        <taxon>Eutheria</taxon>
        <taxon>Euarchontoglires</taxon>
        <taxon>Primates</taxon>
        <taxon>Haplorrhini</taxon>
        <taxon>Catarrhini</taxon>
        <taxon>Hominidae</taxon>
        <taxon>Homo</taxon>
    </lineage>
</organism>
<accession>A0A087X1D4</accession>
<dbReference type="MassIVE" id="A0A087X1D4"/>
<dbReference type="ExpressionAtlas" id="A0A087X1D4">
    <property type="expression patterns" value="baseline and differential"/>
</dbReference>
<dbReference type="Ensembl" id="ENST00000462075.1">
    <property type="protein sequence ID" value="ENSP00000484085.1"/>
    <property type="gene ID" value="ENSG00000196693.16"/>
</dbReference>
<protein>
    <submittedName>
        <fullName evidence="1">Zinc finger protein 33B</fullName>
    </submittedName>
</protein>
<dbReference type="EMBL" id="AL022345">
    <property type="status" value="NOT_ANNOTATED_CDS"/>
    <property type="molecule type" value="Genomic_DNA"/>
</dbReference>
<reference evidence="1" key="2">
    <citation type="journal article" date="2004" name="Nature">
        <title>The DNA sequence and comparative analysis of human chromosome 10.</title>
        <authorList>
            <person name="Deloukas P."/>
            <person name="Earthrowl M.E."/>
            <person name="Grafham D.V."/>
            <person name="Rubenfield M."/>
            <person name="French L."/>
            <person name="Steward C.A."/>
            <person name="Sims S.K."/>
            <person name="Jones M.C."/>
            <person name="Searle S."/>
            <person name="Scott C."/>
            <person name="Howe K."/>
            <person name="Hunt S.E."/>
            <person name="Andrews T.D."/>
            <person name="Gilbert J.G."/>
            <person name="Swarbreck D."/>
            <person name="Ashurst J.L."/>
            <person name="Taylor A."/>
            <person name="Battles J."/>
            <person name="Bird C.P."/>
            <person name="Ainscough R."/>
            <person name="Almeida J.P."/>
            <person name="Ashwell R.I."/>
            <person name="Ambrose K.D."/>
            <person name="Babbage A.K."/>
            <person name="Bagguley C.L."/>
            <person name="Bailey J."/>
            <person name="Banerjee R."/>
            <person name="Bates K."/>
            <person name="Beasley H."/>
            <person name="Bray-Allen S."/>
            <person name="Brown A.J."/>
            <person name="Brown J.Y."/>
            <person name="Burford D.C."/>
            <person name="Burrill W."/>
            <person name="Burton J."/>
            <person name="Cahill P."/>
            <person name="Camire D."/>
            <person name="Carter N.P."/>
            <person name="Chapman J.C."/>
            <person name="Clark S.Y."/>
            <person name="Clarke G."/>
            <person name="Clee C.M."/>
            <person name="Clegg S."/>
            <person name="Corby N."/>
            <person name="Coulson A."/>
            <person name="Dhami P."/>
            <person name="Dutta I."/>
            <person name="Dunn M."/>
            <person name="Faulkner L."/>
            <person name="Frankish A."/>
            <person name="Frankland J.A."/>
            <person name="Garner P."/>
            <person name="Garnett J."/>
            <person name="Gribble S."/>
            <person name="Griffiths C."/>
            <person name="Grocock R."/>
            <person name="Gustafson E."/>
            <person name="Hammond S."/>
            <person name="Harley J.L."/>
            <person name="Hart E."/>
            <person name="Heath P.D."/>
            <person name="Ho T.P."/>
            <person name="Hopkins B."/>
            <person name="Horne J."/>
            <person name="Howden P.J."/>
            <person name="Huckle E."/>
            <person name="Hynds C."/>
            <person name="Johnson C."/>
            <person name="Johnson D."/>
            <person name="Kana A."/>
            <person name="Kay M."/>
            <person name="Kimberley A.M."/>
            <person name="Kershaw J.K."/>
            <person name="Kokkinaki M."/>
            <person name="Laird G.K."/>
            <person name="Lawlor S."/>
            <person name="Lee H.M."/>
            <person name="Leongamornlert D.A."/>
            <person name="Laird G."/>
            <person name="Lloyd C."/>
            <person name="Lloyd D.M."/>
            <person name="Loveland J."/>
            <person name="Lovell J."/>
            <person name="McLaren S."/>
            <person name="McLay K.E."/>
            <person name="McMurray A."/>
            <person name="Mashreghi-Mohammadi M."/>
            <person name="Matthews L."/>
            <person name="Milne S."/>
            <person name="Nickerson T."/>
            <person name="Nguyen M."/>
            <person name="Overton-Larty E."/>
            <person name="Palmer S.A."/>
            <person name="Pearce A.V."/>
            <person name="Peck A.I."/>
            <person name="Pelan S."/>
            <person name="Phillimore B."/>
            <person name="Porter K."/>
            <person name="Rice C.M."/>
            <person name="Rogosin A."/>
            <person name="Ross M.T."/>
            <person name="Sarafidou T."/>
            <person name="Sehra H.K."/>
            <person name="Shownkeen R."/>
            <person name="Skuce C.D."/>
            <person name="Smith M."/>
            <person name="Standring L."/>
            <person name="Sycamore N."/>
            <person name="Tester J."/>
            <person name="Thorpe A."/>
            <person name="Torcasso W."/>
            <person name="Tracey A."/>
            <person name="Tromans A."/>
            <person name="Tsolas J."/>
            <person name="Wall M."/>
            <person name="Walsh J."/>
            <person name="Wang H."/>
            <person name="Weinstock K."/>
            <person name="West A.P."/>
            <person name="Willey D.L."/>
            <person name="Whitehead S.L."/>
            <person name="Wilming L."/>
            <person name="Wray P.W."/>
            <person name="Young L."/>
            <person name="Chen Y."/>
            <person name="Lovering R.C."/>
            <person name="Moschonas N.K."/>
            <person name="Siebert R."/>
            <person name="Fechtel K."/>
            <person name="Bentley D."/>
            <person name="Durbin R."/>
            <person name="Hubbard T."/>
            <person name="Doucette-Stamm L."/>
            <person name="Beck S."/>
            <person name="Smith D.R."/>
            <person name="Rogers J."/>
        </authorList>
    </citation>
    <scope>NUCLEOTIDE SEQUENCE [LARGE SCALE GENOMIC DNA]</scope>
</reference>
<dbReference type="OrthoDB" id="9411774at2759"/>
<dbReference type="GeneTree" id="ENSGT00940000162173"/>
<evidence type="ECO:0000313" key="2">
    <source>
        <dbReference type="Proteomes" id="UP000005640"/>
    </source>
</evidence>
<dbReference type="AlphaFoldDB" id="A0A087X1D4"/>